<dbReference type="InterPro" id="IPR036567">
    <property type="entry name" value="RHF-like"/>
</dbReference>
<dbReference type="RefSeq" id="WP_141166784.1">
    <property type="nucleotide sequence ID" value="NZ_VHLH01000015.1"/>
</dbReference>
<dbReference type="PANTHER" id="PTHR33231:SF1">
    <property type="entry name" value="30S RIBOSOMAL PROTEIN"/>
    <property type="match status" value="1"/>
</dbReference>
<dbReference type="OrthoDB" id="9794975at2"/>
<dbReference type="AlphaFoldDB" id="A0A506U1V6"/>
<reference evidence="6 7" key="1">
    <citation type="submission" date="2019-06" db="EMBL/GenBank/DDBJ databases">
        <authorList>
            <person name="Li M."/>
        </authorList>
    </citation>
    <scope>NUCLEOTIDE SEQUENCE [LARGE SCALE GENOMIC DNA]</scope>
    <source>
        <strain evidence="6 7">BGMRC6574</strain>
    </source>
</reference>
<accession>A0A506U1V6</accession>
<dbReference type="Pfam" id="PF02482">
    <property type="entry name" value="Ribosomal_S30AE"/>
    <property type="match status" value="1"/>
</dbReference>
<dbReference type="Pfam" id="PF16321">
    <property type="entry name" value="Ribosom_S30AE_C"/>
    <property type="match status" value="1"/>
</dbReference>
<dbReference type="Gene3D" id="3.30.160.100">
    <property type="entry name" value="Ribosome hibernation promotion factor-like"/>
    <property type="match status" value="1"/>
</dbReference>
<comment type="function">
    <text evidence="4">Required for dimerization of active 70S ribosomes into 100S ribosomes in stationary phase; 100S ribosomes are translationally inactive and sometimes present during exponential growth.</text>
</comment>
<evidence type="ECO:0000256" key="3">
    <source>
        <dbReference type="ARBA" id="ARBA00041148"/>
    </source>
</evidence>
<organism evidence="6 7">
    <name type="scientific">Pararhizobium mangrovi</name>
    <dbReference type="NCBI Taxonomy" id="2590452"/>
    <lineage>
        <taxon>Bacteria</taxon>
        <taxon>Pseudomonadati</taxon>
        <taxon>Pseudomonadota</taxon>
        <taxon>Alphaproteobacteria</taxon>
        <taxon>Hyphomicrobiales</taxon>
        <taxon>Rhizobiaceae</taxon>
        <taxon>Rhizobium/Agrobacterium group</taxon>
        <taxon>Pararhizobium</taxon>
    </lineage>
</organism>
<keyword evidence="1 4" id="KW-0810">Translation regulation</keyword>
<protein>
    <recommendedName>
        <fullName evidence="3 4">Ribosome hibernation promoting factor</fullName>
        <shortName evidence="4">HPF</shortName>
    </recommendedName>
</protein>
<evidence type="ECO:0000256" key="4">
    <source>
        <dbReference type="HAMAP-Rule" id="MF_00839"/>
    </source>
</evidence>
<comment type="subcellular location">
    <subcellularLocation>
        <location evidence="4">Cytoplasm</location>
    </subcellularLocation>
</comment>
<comment type="similarity">
    <text evidence="4">Belongs to the HPF/YfiA ribosome-associated protein family. Long HPF subfamily.</text>
</comment>
<dbReference type="NCBIfam" id="TIGR00741">
    <property type="entry name" value="yfiA"/>
    <property type="match status" value="1"/>
</dbReference>
<dbReference type="GO" id="GO:0022627">
    <property type="term" value="C:cytosolic small ribosomal subunit"/>
    <property type="evidence" value="ECO:0007669"/>
    <property type="project" value="TreeGrafter"/>
</dbReference>
<keyword evidence="4" id="KW-0963">Cytoplasm</keyword>
<dbReference type="InterPro" id="IPR003489">
    <property type="entry name" value="RHF/RaiA"/>
</dbReference>
<proteinExistence type="inferred from homology"/>
<dbReference type="HAMAP" id="MF_00839">
    <property type="entry name" value="HPF"/>
    <property type="match status" value="1"/>
</dbReference>
<dbReference type="SUPFAM" id="SSF69754">
    <property type="entry name" value="Ribosome binding protein Y (YfiA homologue)"/>
    <property type="match status" value="1"/>
</dbReference>
<feature type="domain" description="Sigma 54 modulation/S30EA ribosomal protein C-terminal" evidence="5">
    <location>
        <begin position="130"/>
        <end position="183"/>
    </location>
</feature>
<dbReference type="InterPro" id="IPR034694">
    <property type="entry name" value="HPF_long/plastid"/>
</dbReference>
<name>A0A506U1V6_9HYPH</name>
<comment type="caution">
    <text evidence="6">The sequence shown here is derived from an EMBL/GenBank/DDBJ whole genome shotgun (WGS) entry which is preliminary data.</text>
</comment>
<dbReference type="EMBL" id="VHLH01000015">
    <property type="protein sequence ID" value="TPW28353.1"/>
    <property type="molecule type" value="Genomic_DNA"/>
</dbReference>
<evidence type="ECO:0000313" key="6">
    <source>
        <dbReference type="EMBL" id="TPW28353.1"/>
    </source>
</evidence>
<dbReference type="PANTHER" id="PTHR33231">
    <property type="entry name" value="30S RIBOSOMAL PROTEIN"/>
    <property type="match status" value="1"/>
</dbReference>
<evidence type="ECO:0000256" key="2">
    <source>
        <dbReference type="ARBA" id="ARBA00038695"/>
    </source>
</evidence>
<gene>
    <name evidence="6" type="primary">raiA</name>
    <name evidence="4" type="synonym">hpf</name>
    <name evidence="6" type="ORF">FJU11_09360</name>
</gene>
<comment type="subunit">
    <text evidence="4">Interacts with 100S ribosomes.</text>
</comment>
<dbReference type="InterPro" id="IPR050574">
    <property type="entry name" value="HPF/YfiA_ribosome-assoc"/>
</dbReference>
<keyword evidence="7" id="KW-1185">Reference proteome</keyword>
<dbReference type="Gene3D" id="3.30.505.50">
    <property type="entry name" value="Sigma 54 modulation/S30EA ribosomal protein, C-terminal domain"/>
    <property type="match status" value="1"/>
</dbReference>
<comment type="subunit">
    <text evidence="2">Associates exclusively with 100S ribosomes, which are dimers of 70S ribosomes.</text>
</comment>
<dbReference type="GO" id="GO:0045900">
    <property type="term" value="P:negative regulation of translational elongation"/>
    <property type="evidence" value="ECO:0007669"/>
    <property type="project" value="TreeGrafter"/>
</dbReference>
<sequence length="192" mass="20987">MSVRVSGKHMEIGEAFRNRIEDAIAGAIGKYFDGGYGGQVTVEKEGSRFDADCRLHLDTGVTLHATGKAQDPQASFDMAAERIEKRLRRYKRRLKDHHLHEGEGVAFAQLADRTMETAPGEDEEVPVDYAPTVVAEQALQVRTMTVAGAVMALDLTDEPLTVFTNAGTKTLNIVYRRADGHIGWIDTAGLAS</sequence>
<evidence type="ECO:0000313" key="7">
    <source>
        <dbReference type="Proteomes" id="UP000320314"/>
    </source>
</evidence>
<dbReference type="InterPro" id="IPR032528">
    <property type="entry name" value="Ribosom_S30AE_C"/>
</dbReference>
<dbReference type="Proteomes" id="UP000320314">
    <property type="component" value="Unassembled WGS sequence"/>
</dbReference>
<evidence type="ECO:0000259" key="5">
    <source>
        <dbReference type="Pfam" id="PF16321"/>
    </source>
</evidence>
<dbReference type="InterPro" id="IPR038416">
    <property type="entry name" value="Ribosom_S30AE_C_sf"/>
</dbReference>
<evidence type="ECO:0000256" key="1">
    <source>
        <dbReference type="ARBA" id="ARBA00022845"/>
    </source>
</evidence>
<dbReference type="GO" id="GO:0043024">
    <property type="term" value="F:ribosomal small subunit binding"/>
    <property type="evidence" value="ECO:0007669"/>
    <property type="project" value="TreeGrafter"/>
</dbReference>